<dbReference type="OrthoDB" id="3191258at2"/>
<dbReference type="eggNOG" id="COG2910">
    <property type="taxonomic scope" value="Bacteria"/>
</dbReference>
<accession>J1HJD8</accession>
<dbReference type="InterPro" id="IPR036291">
    <property type="entry name" value="NAD(P)-bd_dom_sf"/>
</dbReference>
<name>J1HJD8_9ACTO</name>
<dbReference type="AlphaFoldDB" id="J1HJD8"/>
<feature type="domain" description="NAD(P)-binding" evidence="1">
    <location>
        <begin position="8"/>
        <end position="208"/>
    </location>
</feature>
<dbReference type="SUPFAM" id="SSF51735">
    <property type="entry name" value="NAD(P)-binding Rossmann-fold domains"/>
    <property type="match status" value="1"/>
</dbReference>
<dbReference type="Gene3D" id="3.40.50.720">
    <property type="entry name" value="NAD(P)-binding Rossmann-like Domain"/>
    <property type="match status" value="1"/>
</dbReference>
<dbReference type="Pfam" id="PF13460">
    <property type="entry name" value="NAD_binding_10"/>
    <property type="match status" value="1"/>
</dbReference>
<evidence type="ECO:0000313" key="3">
    <source>
        <dbReference type="Proteomes" id="UP000002941"/>
    </source>
</evidence>
<evidence type="ECO:0000259" key="1">
    <source>
        <dbReference type="Pfam" id="PF13460"/>
    </source>
</evidence>
<dbReference type="PATRIC" id="fig|1125718.3.peg.1134"/>
<evidence type="ECO:0000313" key="2">
    <source>
        <dbReference type="EMBL" id="EJF46015.1"/>
    </source>
</evidence>
<sequence>MIDVLLLGATGRTGTALLRHRPRNARLHLGVRIRGGTRPSSVPDGDDVRAIDLTDPVLMRAALSGIDVVVNAIRLPGEIPATALIDLHERIATARDERREEREGPLIIHVGGAGSLHLGDGRRFWQDPAFPAVTLPRGVAHAALRDHLESGTTSSNWAYLIPPPGYVPEGRFTGAYRRLAPSDDERALLRSTISYEDFSLALADAIHEHWSGTHLISAGCTSMP</sequence>
<reference evidence="2 3" key="1">
    <citation type="submission" date="2012-05" db="EMBL/GenBank/DDBJ databases">
        <authorList>
            <person name="Harkins D.M."/>
            <person name="Madupu R."/>
            <person name="Durkin A.S."/>
            <person name="Torralba M."/>
            <person name="Methe B."/>
            <person name="Sutton G.G."/>
            <person name="Nelson K.E."/>
        </authorList>
    </citation>
    <scope>NUCLEOTIDE SEQUENCE [LARGE SCALE GENOMIC DNA]</scope>
    <source>
        <strain evidence="2 3">F0489</strain>
    </source>
</reference>
<keyword evidence="3" id="KW-1185">Reference proteome</keyword>
<dbReference type="InterPro" id="IPR016040">
    <property type="entry name" value="NAD(P)-bd_dom"/>
</dbReference>
<dbReference type="Proteomes" id="UP000002941">
    <property type="component" value="Unassembled WGS sequence"/>
</dbReference>
<gene>
    <name evidence="2" type="ORF">HMPREF1318_0956</name>
</gene>
<organism evidence="2 3">
    <name type="scientific">Actinomyces massiliensis F0489</name>
    <dbReference type="NCBI Taxonomy" id="1125718"/>
    <lineage>
        <taxon>Bacteria</taxon>
        <taxon>Bacillati</taxon>
        <taxon>Actinomycetota</taxon>
        <taxon>Actinomycetes</taxon>
        <taxon>Actinomycetales</taxon>
        <taxon>Actinomycetaceae</taxon>
        <taxon>Actinomyces</taxon>
    </lineage>
</organism>
<comment type="caution">
    <text evidence="2">The sequence shown here is derived from an EMBL/GenBank/DDBJ whole genome shotgun (WGS) entry which is preliminary data.</text>
</comment>
<proteinExistence type="predicted"/>
<dbReference type="RefSeq" id="WP_008731106.1">
    <property type="nucleotide sequence ID" value="NZ_AKFT01000085.1"/>
</dbReference>
<dbReference type="EMBL" id="AKFT01000085">
    <property type="protein sequence ID" value="EJF46015.1"/>
    <property type="molecule type" value="Genomic_DNA"/>
</dbReference>
<protein>
    <submittedName>
        <fullName evidence="2">NADH(P)-binding protein, PF13460 family</fullName>
    </submittedName>
</protein>